<feature type="binding site" evidence="8">
    <location>
        <position position="69"/>
    </location>
    <ligand>
        <name>GTP</name>
        <dbReference type="ChEBI" id="CHEBI:37565"/>
    </ligand>
</feature>
<dbReference type="EMBL" id="CP041690">
    <property type="protein sequence ID" value="QEE20787.1"/>
    <property type="molecule type" value="Genomic_DNA"/>
</dbReference>
<keyword evidence="10" id="KW-1185">Reference proteome</keyword>
<keyword evidence="2 8" id="KW-0808">Transferase</keyword>
<reference evidence="9 10" key="1">
    <citation type="journal article" date="2015" name="Int. J. Syst. Evol. Microbiol.">
        <title>Youhaiella tibetensis gen. nov., sp. nov., isolated from subsurface sediment.</title>
        <authorList>
            <person name="Wang Y.X."/>
            <person name="Huang F.Q."/>
            <person name="Nogi Y."/>
            <person name="Pang S.J."/>
            <person name="Wang P.K."/>
            <person name="Lv J."/>
        </authorList>
    </citation>
    <scope>NUCLEOTIDE SEQUENCE [LARGE SCALE GENOMIC DNA]</scope>
    <source>
        <strain evidence="10">fig4</strain>
    </source>
</reference>
<organism evidence="9 10">
    <name type="scientific">Paradevosia tibetensis</name>
    <dbReference type="NCBI Taxonomy" id="1447062"/>
    <lineage>
        <taxon>Bacteria</taxon>
        <taxon>Pseudomonadati</taxon>
        <taxon>Pseudomonadota</taxon>
        <taxon>Alphaproteobacteria</taxon>
        <taxon>Hyphomicrobiales</taxon>
        <taxon>Devosiaceae</taxon>
        <taxon>Paradevosia</taxon>
    </lineage>
</organism>
<dbReference type="GO" id="GO:0061603">
    <property type="term" value="F:molybdenum cofactor guanylyltransferase activity"/>
    <property type="evidence" value="ECO:0007669"/>
    <property type="project" value="UniProtKB-EC"/>
</dbReference>
<dbReference type="GO" id="GO:0005525">
    <property type="term" value="F:GTP binding"/>
    <property type="evidence" value="ECO:0007669"/>
    <property type="project" value="UniProtKB-UniRule"/>
</dbReference>
<dbReference type="Gene3D" id="3.90.550.10">
    <property type="entry name" value="Spore Coat Polysaccharide Biosynthesis Protein SpsA, Chain A"/>
    <property type="match status" value="1"/>
</dbReference>
<dbReference type="AlphaFoldDB" id="A0A5B9DNM0"/>
<dbReference type="KEGG" id="yti:FNA67_11645"/>
<comment type="subunit">
    <text evidence="8">Monomer.</text>
</comment>
<sequence length="210" mass="21749">MSRVAAVILAGGLGTRLGGVRKATLKVGGARLIDLTLTALAAADTIVVSSGTIPPAALALPPGMAALPDLHPESRGPLAGLAAAAAHFLRGPQPPEIIVCAPVDTPFLPPDFLARAVAFLAAGAPAAVARYAGQAYPTTSAWRLSLLADLPRRLLANQGPASLKHLARELSAEPLEWENQPSGDPFANVNTLKDLLDLERRQRSSTASRK</sequence>
<proteinExistence type="inferred from homology"/>
<protein>
    <recommendedName>
        <fullName evidence="8">Molybdenum cofactor guanylyltransferase</fullName>
        <shortName evidence="8">MoCo guanylyltransferase</shortName>
        <ecNumber evidence="8">2.7.7.77</ecNumber>
    </recommendedName>
    <alternativeName>
        <fullName evidence="8">GTP:molybdopterin guanylyltransferase</fullName>
    </alternativeName>
    <alternativeName>
        <fullName evidence="8">Mo-MPT guanylyltransferase</fullName>
    </alternativeName>
    <alternativeName>
        <fullName evidence="8">Molybdopterin guanylyltransferase</fullName>
    </alternativeName>
    <alternativeName>
        <fullName evidence="8">Molybdopterin-guanine dinucleotide synthase</fullName>
        <shortName evidence="8">MGD synthase</shortName>
    </alternativeName>
</protein>
<evidence type="ECO:0000256" key="4">
    <source>
        <dbReference type="ARBA" id="ARBA00022741"/>
    </source>
</evidence>
<dbReference type="InterPro" id="IPR025877">
    <property type="entry name" value="MobA-like_NTP_Trfase"/>
</dbReference>
<comment type="function">
    <text evidence="8">Transfers a GMP moiety from GTP to Mo-molybdopterin (Mo-MPT) cofactor (Moco or molybdenum cofactor) to form Mo-molybdopterin guanine dinucleotide (Mo-MGD) cofactor.</text>
</comment>
<dbReference type="RefSeq" id="WP_147656135.1">
    <property type="nucleotide sequence ID" value="NZ_BMFM01000001.1"/>
</dbReference>
<dbReference type="GO" id="GO:0046872">
    <property type="term" value="F:metal ion binding"/>
    <property type="evidence" value="ECO:0007669"/>
    <property type="project" value="UniProtKB-KW"/>
</dbReference>
<dbReference type="HAMAP" id="MF_00316">
    <property type="entry name" value="MobA"/>
    <property type="match status" value="1"/>
</dbReference>
<name>A0A5B9DNM0_9HYPH</name>
<evidence type="ECO:0000256" key="7">
    <source>
        <dbReference type="ARBA" id="ARBA00023150"/>
    </source>
</evidence>
<feature type="binding site" evidence="8">
    <location>
        <position position="22"/>
    </location>
    <ligand>
        <name>GTP</name>
        <dbReference type="ChEBI" id="CHEBI:37565"/>
    </ligand>
</feature>
<dbReference type="Proteomes" id="UP000321062">
    <property type="component" value="Chromosome"/>
</dbReference>
<dbReference type="PANTHER" id="PTHR19136:SF81">
    <property type="entry name" value="MOLYBDENUM COFACTOR GUANYLYLTRANSFERASE"/>
    <property type="match status" value="1"/>
</dbReference>
<keyword evidence="4 8" id="KW-0547">Nucleotide-binding</keyword>
<dbReference type="GO" id="GO:0006777">
    <property type="term" value="P:Mo-molybdopterin cofactor biosynthetic process"/>
    <property type="evidence" value="ECO:0007669"/>
    <property type="project" value="UniProtKB-KW"/>
</dbReference>
<evidence type="ECO:0000256" key="6">
    <source>
        <dbReference type="ARBA" id="ARBA00023134"/>
    </source>
</evidence>
<dbReference type="EC" id="2.7.7.77" evidence="8"/>
<comment type="caution">
    <text evidence="8">Lacks conserved residue(s) required for the propagation of feature annotation.</text>
</comment>
<dbReference type="Pfam" id="PF12804">
    <property type="entry name" value="NTP_transf_3"/>
    <property type="match status" value="1"/>
</dbReference>
<comment type="domain">
    <text evidence="8">The N-terminal domain determines nucleotide recognition and specific binding, while the C-terminal domain determines the specific binding to the target protein.</text>
</comment>
<feature type="binding site" evidence="8">
    <location>
        <position position="104"/>
    </location>
    <ligand>
        <name>Mg(2+)</name>
        <dbReference type="ChEBI" id="CHEBI:18420"/>
    </ligand>
</feature>
<dbReference type="SUPFAM" id="SSF53448">
    <property type="entry name" value="Nucleotide-diphospho-sugar transferases"/>
    <property type="match status" value="1"/>
</dbReference>
<dbReference type="InterPro" id="IPR029044">
    <property type="entry name" value="Nucleotide-diphossugar_trans"/>
</dbReference>
<keyword evidence="3 8" id="KW-0479">Metal-binding</keyword>
<evidence type="ECO:0000313" key="9">
    <source>
        <dbReference type="EMBL" id="QEE20787.1"/>
    </source>
</evidence>
<keyword evidence="1 8" id="KW-0963">Cytoplasm</keyword>
<dbReference type="GO" id="GO:0005737">
    <property type="term" value="C:cytoplasm"/>
    <property type="evidence" value="ECO:0007669"/>
    <property type="project" value="UniProtKB-SubCell"/>
</dbReference>
<keyword evidence="6 8" id="KW-0342">GTP-binding</keyword>
<keyword evidence="7 8" id="KW-0501">Molybdenum cofactor biosynthesis</keyword>
<evidence type="ECO:0000256" key="1">
    <source>
        <dbReference type="ARBA" id="ARBA00022490"/>
    </source>
</evidence>
<evidence type="ECO:0000256" key="8">
    <source>
        <dbReference type="HAMAP-Rule" id="MF_00316"/>
    </source>
</evidence>
<comment type="catalytic activity">
    <reaction evidence="8">
        <text>Mo-molybdopterin + GTP + H(+) = Mo-molybdopterin guanine dinucleotide + diphosphate</text>
        <dbReference type="Rhea" id="RHEA:34243"/>
        <dbReference type="ChEBI" id="CHEBI:15378"/>
        <dbReference type="ChEBI" id="CHEBI:33019"/>
        <dbReference type="ChEBI" id="CHEBI:37565"/>
        <dbReference type="ChEBI" id="CHEBI:71302"/>
        <dbReference type="ChEBI" id="CHEBI:71310"/>
        <dbReference type="EC" id="2.7.7.77"/>
    </reaction>
</comment>
<accession>A0A5B9DNM0</accession>
<evidence type="ECO:0000256" key="2">
    <source>
        <dbReference type="ARBA" id="ARBA00022679"/>
    </source>
</evidence>
<comment type="subcellular location">
    <subcellularLocation>
        <location evidence="8">Cytoplasm</location>
    </subcellularLocation>
</comment>
<keyword evidence="5 8" id="KW-0460">Magnesium</keyword>
<feature type="binding site" evidence="8">
    <location>
        <begin position="9"/>
        <end position="11"/>
    </location>
    <ligand>
        <name>GTP</name>
        <dbReference type="ChEBI" id="CHEBI:37565"/>
    </ligand>
</feature>
<gene>
    <name evidence="8" type="primary">mobA</name>
    <name evidence="9" type="ORF">FNA67_11645</name>
</gene>
<feature type="binding site" evidence="8">
    <location>
        <position position="104"/>
    </location>
    <ligand>
        <name>GTP</name>
        <dbReference type="ChEBI" id="CHEBI:37565"/>
    </ligand>
</feature>
<dbReference type="OrthoDB" id="9788394at2"/>
<comment type="similarity">
    <text evidence="8">Belongs to the MobA family.</text>
</comment>
<evidence type="ECO:0000256" key="5">
    <source>
        <dbReference type="ARBA" id="ARBA00022842"/>
    </source>
</evidence>
<comment type="cofactor">
    <cofactor evidence="8">
        <name>Mg(2+)</name>
        <dbReference type="ChEBI" id="CHEBI:18420"/>
    </cofactor>
</comment>
<dbReference type="PANTHER" id="PTHR19136">
    <property type="entry name" value="MOLYBDENUM COFACTOR GUANYLYLTRANSFERASE"/>
    <property type="match status" value="1"/>
</dbReference>
<evidence type="ECO:0000313" key="10">
    <source>
        <dbReference type="Proteomes" id="UP000321062"/>
    </source>
</evidence>
<evidence type="ECO:0000256" key="3">
    <source>
        <dbReference type="ARBA" id="ARBA00022723"/>
    </source>
</evidence>
<dbReference type="InterPro" id="IPR013482">
    <property type="entry name" value="Molybde_CF_guanTrfase"/>
</dbReference>